<dbReference type="InterPro" id="IPR050229">
    <property type="entry name" value="GlpE_sulfurtransferase"/>
</dbReference>
<dbReference type="PROSITE" id="PS50206">
    <property type="entry name" value="RHODANESE_3"/>
    <property type="match status" value="1"/>
</dbReference>
<protein>
    <submittedName>
        <fullName evidence="2">Rhodanese-related sulfurtransferase</fullName>
    </submittedName>
</protein>
<dbReference type="SMART" id="SM00450">
    <property type="entry name" value="RHOD"/>
    <property type="match status" value="1"/>
</dbReference>
<dbReference type="EMBL" id="FPAS01000001">
    <property type="protein sequence ID" value="SFT50050.1"/>
    <property type="molecule type" value="Genomic_DNA"/>
</dbReference>
<dbReference type="PANTHER" id="PTHR43031">
    <property type="entry name" value="FAD-DEPENDENT OXIDOREDUCTASE"/>
    <property type="match status" value="1"/>
</dbReference>
<dbReference type="AlphaFoldDB" id="A0A1I6YI18"/>
<keyword evidence="2" id="KW-0808">Transferase</keyword>
<dbReference type="RefSeq" id="WP_090246829.1">
    <property type="nucleotide sequence ID" value="NZ_FPAS01000001.1"/>
</dbReference>
<name>A0A1I6YI18_9FLAO</name>
<dbReference type="PANTHER" id="PTHR43031:SF16">
    <property type="entry name" value="OXIDOREDUCTASE"/>
    <property type="match status" value="1"/>
</dbReference>
<proteinExistence type="predicted"/>
<dbReference type="SUPFAM" id="SSF52821">
    <property type="entry name" value="Rhodanese/Cell cycle control phosphatase"/>
    <property type="match status" value="1"/>
</dbReference>
<dbReference type="InterPro" id="IPR036873">
    <property type="entry name" value="Rhodanese-like_dom_sf"/>
</dbReference>
<feature type="domain" description="Rhodanese" evidence="1">
    <location>
        <begin position="49"/>
        <end position="138"/>
    </location>
</feature>
<dbReference type="OrthoDB" id="598065at2"/>
<dbReference type="GO" id="GO:0016740">
    <property type="term" value="F:transferase activity"/>
    <property type="evidence" value="ECO:0007669"/>
    <property type="project" value="UniProtKB-KW"/>
</dbReference>
<evidence type="ECO:0000313" key="2">
    <source>
        <dbReference type="EMBL" id="SFT50050.1"/>
    </source>
</evidence>
<keyword evidence="3" id="KW-1185">Reference proteome</keyword>
<reference evidence="2 3" key="1">
    <citation type="submission" date="2016-10" db="EMBL/GenBank/DDBJ databases">
        <authorList>
            <person name="de Groot N.N."/>
        </authorList>
    </citation>
    <scope>NUCLEOTIDE SEQUENCE [LARGE SCALE GENOMIC DNA]</scope>
    <source>
        <strain evidence="2 3">CGMCC 1.7005</strain>
    </source>
</reference>
<organism evidence="2 3">
    <name type="scientific">Lishizhenia tianjinensis</name>
    <dbReference type="NCBI Taxonomy" id="477690"/>
    <lineage>
        <taxon>Bacteria</taxon>
        <taxon>Pseudomonadati</taxon>
        <taxon>Bacteroidota</taxon>
        <taxon>Flavobacteriia</taxon>
        <taxon>Flavobacteriales</taxon>
        <taxon>Crocinitomicaceae</taxon>
        <taxon>Lishizhenia</taxon>
    </lineage>
</organism>
<dbReference type="InterPro" id="IPR001763">
    <property type="entry name" value="Rhodanese-like_dom"/>
</dbReference>
<evidence type="ECO:0000313" key="3">
    <source>
        <dbReference type="Proteomes" id="UP000236454"/>
    </source>
</evidence>
<evidence type="ECO:0000259" key="1">
    <source>
        <dbReference type="PROSITE" id="PS50206"/>
    </source>
</evidence>
<dbReference type="NCBIfam" id="NF045521">
    <property type="entry name" value="rhoda_near_glyco"/>
    <property type="match status" value="1"/>
</dbReference>
<gene>
    <name evidence="2" type="ORF">SAMN05216474_0909</name>
</gene>
<sequence length="168" mass="19217">MKQALFIVFSLIGIFVLGQNEIDPDYKTMLEKKYHFPTISQDSAQGLLNDDTVHFLDTREKGEYNVSHLPGALYTGYDNFSWSALKGIDTNATIIVYCSIGVRSQNIAEKLAEKGYQNVYNLYGGIFLWADQGRPMKDKSGKTTKKVHAYNKFWGRWVKKAPKVYEEE</sequence>
<dbReference type="Gene3D" id="3.40.250.10">
    <property type="entry name" value="Rhodanese-like domain"/>
    <property type="match status" value="1"/>
</dbReference>
<dbReference type="CDD" id="cd00158">
    <property type="entry name" value="RHOD"/>
    <property type="match status" value="1"/>
</dbReference>
<dbReference type="Pfam" id="PF00581">
    <property type="entry name" value="Rhodanese"/>
    <property type="match status" value="1"/>
</dbReference>
<dbReference type="Proteomes" id="UP000236454">
    <property type="component" value="Unassembled WGS sequence"/>
</dbReference>
<dbReference type="STRING" id="477690.SAMN05216474_0909"/>
<accession>A0A1I6YI18</accession>